<feature type="region of interest" description="Disordered" evidence="1">
    <location>
        <begin position="32"/>
        <end position="51"/>
    </location>
</feature>
<name>A0ABR1JNR3_9AGAR</name>
<evidence type="ECO:0000256" key="1">
    <source>
        <dbReference type="SAM" id="MobiDB-lite"/>
    </source>
</evidence>
<evidence type="ECO:0000313" key="3">
    <source>
        <dbReference type="Proteomes" id="UP001498398"/>
    </source>
</evidence>
<sequence>EPLHASLSSFAGCIAVTITSRIFFNLHKTAEGSGDSLRNLETTNQTTPNTTAPEYELTTLWLDDFAVSVGGGRAERDSIPVAR</sequence>
<proteinExistence type="predicted"/>
<gene>
    <name evidence="2" type="ORF">VKT23_005932</name>
</gene>
<dbReference type="Proteomes" id="UP001498398">
    <property type="component" value="Unassembled WGS sequence"/>
</dbReference>
<evidence type="ECO:0000313" key="2">
    <source>
        <dbReference type="EMBL" id="KAK7464726.1"/>
    </source>
</evidence>
<reference evidence="2 3" key="1">
    <citation type="submission" date="2024-01" db="EMBL/GenBank/DDBJ databases">
        <title>A draft genome for the cacao thread blight pathogen Marasmiellus scandens.</title>
        <authorList>
            <person name="Baruah I.K."/>
            <person name="Leung J."/>
            <person name="Bukari Y."/>
            <person name="Amoako-Attah I."/>
            <person name="Meinhardt L.W."/>
            <person name="Bailey B.A."/>
            <person name="Cohen S.P."/>
        </authorList>
    </citation>
    <scope>NUCLEOTIDE SEQUENCE [LARGE SCALE GENOMIC DNA]</scope>
    <source>
        <strain evidence="2 3">GH-19</strain>
    </source>
</reference>
<comment type="caution">
    <text evidence="2">The sequence shown here is derived from an EMBL/GenBank/DDBJ whole genome shotgun (WGS) entry which is preliminary data.</text>
</comment>
<keyword evidence="3" id="KW-1185">Reference proteome</keyword>
<feature type="compositionally biased region" description="Low complexity" evidence="1">
    <location>
        <begin position="42"/>
        <end position="51"/>
    </location>
</feature>
<feature type="non-terminal residue" evidence="2">
    <location>
        <position position="1"/>
    </location>
</feature>
<accession>A0ABR1JNR3</accession>
<organism evidence="2 3">
    <name type="scientific">Marasmiellus scandens</name>
    <dbReference type="NCBI Taxonomy" id="2682957"/>
    <lineage>
        <taxon>Eukaryota</taxon>
        <taxon>Fungi</taxon>
        <taxon>Dikarya</taxon>
        <taxon>Basidiomycota</taxon>
        <taxon>Agaricomycotina</taxon>
        <taxon>Agaricomycetes</taxon>
        <taxon>Agaricomycetidae</taxon>
        <taxon>Agaricales</taxon>
        <taxon>Marasmiineae</taxon>
        <taxon>Omphalotaceae</taxon>
        <taxon>Marasmiellus</taxon>
    </lineage>
</organism>
<protein>
    <submittedName>
        <fullName evidence="2">Uncharacterized protein</fullName>
    </submittedName>
</protein>
<dbReference type="EMBL" id="JBANRG010000007">
    <property type="protein sequence ID" value="KAK7464726.1"/>
    <property type="molecule type" value="Genomic_DNA"/>
</dbReference>